<dbReference type="SUPFAM" id="SSF53639">
    <property type="entry name" value="AraD/HMP-PK domain-like"/>
    <property type="match status" value="1"/>
</dbReference>
<dbReference type="InterPro" id="IPR001303">
    <property type="entry name" value="Aldolase_II/adducin_N"/>
</dbReference>
<evidence type="ECO:0000313" key="4">
    <source>
        <dbReference type="EMBL" id="GAA0731801.1"/>
    </source>
</evidence>
<reference evidence="4 5" key="1">
    <citation type="journal article" date="2019" name="Int. J. Syst. Evol. Microbiol.">
        <title>The Global Catalogue of Microorganisms (GCM) 10K type strain sequencing project: providing services to taxonomists for standard genome sequencing and annotation.</title>
        <authorList>
            <consortium name="The Broad Institute Genomics Platform"/>
            <consortium name="The Broad Institute Genome Sequencing Center for Infectious Disease"/>
            <person name="Wu L."/>
            <person name="Ma J."/>
        </authorList>
    </citation>
    <scope>NUCLEOTIDE SEQUENCE [LARGE SCALE GENOMIC DNA]</scope>
    <source>
        <strain evidence="4 5">JCM 1407</strain>
    </source>
</reference>
<dbReference type="SMART" id="SM01007">
    <property type="entry name" value="Aldolase_II"/>
    <property type="match status" value="1"/>
</dbReference>
<comment type="caution">
    <text evidence="4">The sequence shown here is derived from an EMBL/GenBank/DDBJ whole genome shotgun (WGS) entry which is preliminary data.</text>
</comment>
<organism evidence="4 5">
    <name type="scientific">Clostridium oceanicum</name>
    <dbReference type="NCBI Taxonomy" id="1543"/>
    <lineage>
        <taxon>Bacteria</taxon>
        <taxon>Bacillati</taxon>
        <taxon>Bacillota</taxon>
        <taxon>Clostridia</taxon>
        <taxon>Eubacteriales</taxon>
        <taxon>Clostridiaceae</taxon>
        <taxon>Clostridium</taxon>
    </lineage>
</organism>
<feature type="domain" description="Class II aldolase/adducin N-terminal" evidence="3">
    <location>
        <begin position="7"/>
        <end position="185"/>
    </location>
</feature>
<keyword evidence="2" id="KW-0456">Lyase</keyword>
<dbReference type="Gene3D" id="3.40.225.10">
    <property type="entry name" value="Class II aldolase/adducin N-terminal domain"/>
    <property type="match status" value="1"/>
</dbReference>
<dbReference type="PANTHER" id="PTHR22789">
    <property type="entry name" value="FUCULOSE PHOSPHATE ALDOLASE"/>
    <property type="match status" value="1"/>
</dbReference>
<evidence type="ECO:0000313" key="5">
    <source>
        <dbReference type="Proteomes" id="UP001501510"/>
    </source>
</evidence>
<proteinExistence type="predicted"/>
<evidence type="ECO:0000256" key="2">
    <source>
        <dbReference type="ARBA" id="ARBA00023239"/>
    </source>
</evidence>
<dbReference type="EMBL" id="BAAACG010000001">
    <property type="protein sequence ID" value="GAA0731801.1"/>
    <property type="molecule type" value="Genomic_DNA"/>
</dbReference>
<dbReference type="InterPro" id="IPR050197">
    <property type="entry name" value="Aldolase_class_II_sugar_metab"/>
</dbReference>
<dbReference type="InterPro" id="IPR036409">
    <property type="entry name" value="Aldolase_II/adducin_N_sf"/>
</dbReference>
<name>A0ABN1J8B5_9CLOT</name>
<dbReference type="PANTHER" id="PTHR22789:SF0">
    <property type="entry name" value="3-OXO-TETRONATE 4-PHOSPHATE DECARBOXYLASE-RELATED"/>
    <property type="match status" value="1"/>
</dbReference>
<keyword evidence="5" id="KW-1185">Reference proteome</keyword>
<evidence type="ECO:0000256" key="1">
    <source>
        <dbReference type="ARBA" id="ARBA00022723"/>
    </source>
</evidence>
<keyword evidence="1" id="KW-0479">Metal-binding</keyword>
<evidence type="ECO:0000259" key="3">
    <source>
        <dbReference type="SMART" id="SM01007"/>
    </source>
</evidence>
<dbReference type="Pfam" id="PF00596">
    <property type="entry name" value="Aldolase_II"/>
    <property type="match status" value="1"/>
</dbReference>
<protein>
    <submittedName>
        <fullName evidence="4">Class II aldolase/adducin family protein</fullName>
    </submittedName>
</protein>
<gene>
    <name evidence="4" type="ORF">GCM10008906_00670</name>
</gene>
<dbReference type="RefSeq" id="WP_343757678.1">
    <property type="nucleotide sequence ID" value="NZ_BAAACG010000001.1"/>
</dbReference>
<accession>A0ABN1J8B5</accession>
<sequence length="217" mass="24066">MLENLKKAVVKVAKAADKSGLCRHKSGNFSIRDEETGYIVVTPSAVAREELTYHDICVVDIDANVIEIETDVRPTSELLLHLEAYKTREDISAIVHTHSHFATAFSVLSKEIPPIVYEAVSYGGTVHVAPYGRPGTTKLAKSVIEPLKLSDACLLEKHGVVSVAKDIDTALLNAHYIEEVAEVYYRSLLLNNGEEPEQLPVEELKKWAYPSEIKLKK</sequence>
<dbReference type="Proteomes" id="UP001501510">
    <property type="component" value="Unassembled WGS sequence"/>
</dbReference>